<dbReference type="Pfam" id="PF02558">
    <property type="entry name" value="ApbA"/>
    <property type="match status" value="1"/>
</dbReference>
<dbReference type="EC" id="1.1.1.169" evidence="4 11"/>
<accession>A0A6P2C856</accession>
<proteinExistence type="inferred from homology"/>
<dbReference type="Gene3D" id="3.40.50.720">
    <property type="entry name" value="NAD(P)-binding Rossmann-like Domain"/>
    <property type="match status" value="1"/>
</dbReference>
<evidence type="ECO:0000256" key="3">
    <source>
        <dbReference type="ARBA" id="ARBA00007870"/>
    </source>
</evidence>
<comment type="function">
    <text evidence="1 11">Catalyzes the NADPH-dependent reduction of ketopantoate into pantoic acid.</text>
</comment>
<dbReference type="Pfam" id="PF08546">
    <property type="entry name" value="ApbA_C"/>
    <property type="match status" value="1"/>
</dbReference>
<dbReference type="RefSeq" id="WP_145851962.1">
    <property type="nucleotide sequence ID" value="NZ_RPFW01000001.1"/>
</dbReference>
<comment type="pathway">
    <text evidence="2 11">Cofactor biosynthesis; (R)-pantothenate biosynthesis; (R)-pantoate from 3-methyl-2-oxobutanoate: step 2/2.</text>
</comment>
<evidence type="ECO:0000313" key="15">
    <source>
        <dbReference type="Proteomes" id="UP000460272"/>
    </source>
</evidence>
<dbReference type="InterPro" id="IPR008927">
    <property type="entry name" value="6-PGluconate_DH-like_C_sf"/>
</dbReference>
<dbReference type="AlphaFoldDB" id="A0A6P2C856"/>
<comment type="caution">
    <text evidence="14">The sequence shown here is derived from an EMBL/GenBank/DDBJ whole genome shotgun (WGS) entry which is preliminary data.</text>
</comment>
<dbReference type="GO" id="GO:0050661">
    <property type="term" value="F:NADP binding"/>
    <property type="evidence" value="ECO:0007669"/>
    <property type="project" value="TreeGrafter"/>
</dbReference>
<dbReference type="InterPro" id="IPR036291">
    <property type="entry name" value="NAD(P)-bd_dom_sf"/>
</dbReference>
<evidence type="ECO:0000256" key="6">
    <source>
        <dbReference type="ARBA" id="ARBA00022655"/>
    </source>
</evidence>
<dbReference type="SUPFAM" id="SSF48179">
    <property type="entry name" value="6-phosphogluconate dehydrogenase C-terminal domain-like"/>
    <property type="match status" value="1"/>
</dbReference>
<keyword evidence="15" id="KW-1185">Reference proteome</keyword>
<dbReference type="SUPFAM" id="SSF51735">
    <property type="entry name" value="NAD(P)-binding Rossmann-fold domains"/>
    <property type="match status" value="1"/>
</dbReference>
<dbReference type="GO" id="GO:0005737">
    <property type="term" value="C:cytoplasm"/>
    <property type="evidence" value="ECO:0007669"/>
    <property type="project" value="TreeGrafter"/>
</dbReference>
<comment type="similarity">
    <text evidence="3 11">Belongs to the ketopantoate reductase family.</text>
</comment>
<evidence type="ECO:0000256" key="4">
    <source>
        <dbReference type="ARBA" id="ARBA00013014"/>
    </source>
</evidence>
<reference evidence="14 15" key="1">
    <citation type="submission" date="2018-11" db="EMBL/GenBank/DDBJ databases">
        <title>Trebonia kvetii gen.nov., sp.nov., a novel acidophilic actinobacterium, and proposal of the new actinobacterial family Treboniaceae fam. nov.</title>
        <authorList>
            <person name="Rapoport D."/>
            <person name="Sagova-Mareckova M."/>
            <person name="Sedlacek I."/>
            <person name="Provaznik J."/>
            <person name="Kralova S."/>
            <person name="Pavlinic D."/>
            <person name="Benes V."/>
            <person name="Kopecky J."/>
        </authorList>
    </citation>
    <scope>NUCLEOTIDE SEQUENCE [LARGE SCALE GENOMIC DNA]</scope>
    <source>
        <strain evidence="14 15">15Tr583</strain>
    </source>
</reference>
<comment type="catalytic activity">
    <reaction evidence="10 11">
        <text>(R)-pantoate + NADP(+) = 2-dehydropantoate + NADPH + H(+)</text>
        <dbReference type="Rhea" id="RHEA:16233"/>
        <dbReference type="ChEBI" id="CHEBI:11561"/>
        <dbReference type="ChEBI" id="CHEBI:15378"/>
        <dbReference type="ChEBI" id="CHEBI:15980"/>
        <dbReference type="ChEBI" id="CHEBI:57783"/>
        <dbReference type="ChEBI" id="CHEBI:58349"/>
        <dbReference type="EC" id="1.1.1.169"/>
    </reaction>
</comment>
<evidence type="ECO:0000256" key="11">
    <source>
        <dbReference type="RuleBase" id="RU362068"/>
    </source>
</evidence>
<dbReference type="EMBL" id="RPFW01000001">
    <property type="protein sequence ID" value="TVZ07207.1"/>
    <property type="molecule type" value="Genomic_DNA"/>
</dbReference>
<sequence length="318" mass="32162">MKIVIAGSGAMGCRYGAALFESGHEVTLLDGWAEHVAAINERGLRVTDESGTRVVPVPAMLFPAPGVPADLVIVFAKATGTAAVAAAAAGAIGPATLLLTLQNGLGNIEALRAHAPDERLLAGVSMYGTELVGPGHITALGSGETVFGPVSPSGAAAAGLAGAALNAAGIPTRVTADAMEVIWAKVAFNCVMNTVCSIGSIPVSALARYDDFDALALSVLGEIAAVADAEGVAVDTAAALRVMKAQFDPSASGSHLASMLQDLMNGRPTEIAQLNGAIAERAARHGIEAPANALIARLIRLLEATWSQRVTSLHHGAQ</sequence>
<dbReference type="PANTHER" id="PTHR43765:SF2">
    <property type="entry name" value="2-DEHYDROPANTOATE 2-REDUCTASE"/>
    <property type="match status" value="1"/>
</dbReference>
<evidence type="ECO:0000256" key="8">
    <source>
        <dbReference type="ARBA" id="ARBA00023002"/>
    </source>
</evidence>
<dbReference type="GO" id="GO:0008677">
    <property type="term" value="F:2-dehydropantoate 2-reductase activity"/>
    <property type="evidence" value="ECO:0007669"/>
    <property type="project" value="UniProtKB-EC"/>
</dbReference>
<evidence type="ECO:0000313" key="14">
    <source>
        <dbReference type="EMBL" id="TVZ07207.1"/>
    </source>
</evidence>
<dbReference type="PANTHER" id="PTHR43765">
    <property type="entry name" value="2-DEHYDROPANTOATE 2-REDUCTASE-RELATED"/>
    <property type="match status" value="1"/>
</dbReference>
<evidence type="ECO:0000256" key="7">
    <source>
        <dbReference type="ARBA" id="ARBA00022857"/>
    </source>
</evidence>
<dbReference type="OrthoDB" id="9796561at2"/>
<evidence type="ECO:0000259" key="13">
    <source>
        <dbReference type="Pfam" id="PF08546"/>
    </source>
</evidence>
<feature type="domain" description="Ketopantoate reductase N-terminal" evidence="12">
    <location>
        <begin position="3"/>
        <end position="150"/>
    </location>
</feature>
<dbReference type="InterPro" id="IPR013328">
    <property type="entry name" value="6PGD_dom2"/>
</dbReference>
<evidence type="ECO:0000256" key="1">
    <source>
        <dbReference type="ARBA" id="ARBA00002919"/>
    </source>
</evidence>
<keyword evidence="8 11" id="KW-0560">Oxidoreductase</keyword>
<dbReference type="UniPathway" id="UPA00028">
    <property type="reaction ID" value="UER00004"/>
</dbReference>
<evidence type="ECO:0000256" key="10">
    <source>
        <dbReference type="ARBA" id="ARBA00048793"/>
    </source>
</evidence>
<dbReference type="InterPro" id="IPR013752">
    <property type="entry name" value="KPA_reductase"/>
</dbReference>
<dbReference type="Gene3D" id="1.10.1040.10">
    <property type="entry name" value="N-(1-d-carboxylethyl)-l-norvaline Dehydrogenase, domain 2"/>
    <property type="match status" value="1"/>
</dbReference>
<keyword evidence="7 11" id="KW-0521">NADP</keyword>
<keyword evidence="6 11" id="KW-0566">Pantothenate biosynthesis</keyword>
<name>A0A6P2C856_9ACTN</name>
<organism evidence="14 15">
    <name type="scientific">Trebonia kvetii</name>
    <dbReference type="NCBI Taxonomy" id="2480626"/>
    <lineage>
        <taxon>Bacteria</taxon>
        <taxon>Bacillati</taxon>
        <taxon>Actinomycetota</taxon>
        <taxon>Actinomycetes</taxon>
        <taxon>Streptosporangiales</taxon>
        <taxon>Treboniaceae</taxon>
        <taxon>Trebonia</taxon>
    </lineage>
</organism>
<evidence type="ECO:0000256" key="5">
    <source>
        <dbReference type="ARBA" id="ARBA00019465"/>
    </source>
</evidence>
<dbReference type="Proteomes" id="UP000460272">
    <property type="component" value="Unassembled WGS sequence"/>
</dbReference>
<dbReference type="InterPro" id="IPR013332">
    <property type="entry name" value="KPR_N"/>
</dbReference>
<feature type="domain" description="Ketopantoate reductase C-terminal" evidence="13">
    <location>
        <begin position="178"/>
        <end position="303"/>
    </location>
</feature>
<evidence type="ECO:0000256" key="9">
    <source>
        <dbReference type="ARBA" id="ARBA00032024"/>
    </source>
</evidence>
<dbReference type="InterPro" id="IPR003710">
    <property type="entry name" value="ApbA"/>
</dbReference>
<dbReference type="InterPro" id="IPR050838">
    <property type="entry name" value="Ketopantoate_reductase"/>
</dbReference>
<evidence type="ECO:0000259" key="12">
    <source>
        <dbReference type="Pfam" id="PF02558"/>
    </source>
</evidence>
<gene>
    <name evidence="14" type="ORF">EAS64_07905</name>
</gene>
<evidence type="ECO:0000256" key="2">
    <source>
        <dbReference type="ARBA" id="ARBA00004994"/>
    </source>
</evidence>
<dbReference type="GO" id="GO:0015940">
    <property type="term" value="P:pantothenate biosynthetic process"/>
    <property type="evidence" value="ECO:0007669"/>
    <property type="project" value="UniProtKB-UniPathway"/>
</dbReference>
<protein>
    <recommendedName>
        <fullName evidence="5 11">2-dehydropantoate 2-reductase</fullName>
        <ecNumber evidence="4 11">1.1.1.169</ecNumber>
    </recommendedName>
    <alternativeName>
        <fullName evidence="9 11">Ketopantoate reductase</fullName>
    </alternativeName>
</protein>
<dbReference type="NCBIfam" id="TIGR00745">
    <property type="entry name" value="apbA_panE"/>
    <property type="match status" value="1"/>
</dbReference>